<evidence type="ECO:0000313" key="4">
    <source>
        <dbReference type="Proteomes" id="UP000018895"/>
    </source>
</evidence>
<gene>
    <name evidence="3" type="ORF">JCM9152_3307</name>
</gene>
<accession>W4QI56</accession>
<keyword evidence="1" id="KW-0812">Transmembrane</keyword>
<organism evidence="3 4">
    <name type="scientific">Halalkalibacter hemicellulosilyticusJCM 9152</name>
    <dbReference type="NCBI Taxonomy" id="1236971"/>
    <lineage>
        <taxon>Bacteria</taxon>
        <taxon>Bacillati</taxon>
        <taxon>Bacillota</taxon>
        <taxon>Bacilli</taxon>
        <taxon>Bacillales</taxon>
        <taxon>Bacillaceae</taxon>
        <taxon>Halalkalibacter</taxon>
    </lineage>
</organism>
<keyword evidence="1" id="KW-1133">Transmembrane helix</keyword>
<protein>
    <recommendedName>
        <fullName evidence="2">TRAP C4-dicarboxylate transport system permease DctM subunit domain-containing protein</fullName>
    </recommendedName>
</protein>
<reference evidence="3" key="1">
    <citation type="journal article" date="2014" name="Genome Announc.">
        <title>Draft Genome Sequences of Three Alkaliphilic Bacillus Strains, Bacillus wakoensis JCM 9140T, Bacillus akibai JCM 9157T, and Bacillus hemicellulosilyticus JCM 9152T.</title>
        <authorList>
            <person name="Yuki M."/>
            <person name="Oshima K."/>
            <person name="Suda W."/>
            <person name="Oshida Y."/>
            <person name="Kitamura K."/>
            <person name="Iida T."/>
            <person name="Hattori M."/>
            <person name="Ohkuma M."/>
        </authorList>
    </citation>
    <scope>NUCLEOTIDE SEQUENCE [LARGE SCALE GENOMIC DNA]</scope>
    <source>
        <strain evidence="3">JCM 9152</strain>
    </source>
</reference>
<evidence type="ECO:0000259" key="2">
    <source>
        <dbReference type="Pfam" id="PF06808"/>
    </source>
</evidence>
<proteinExistence type="predicted"/>
<name>W4QI56_9BACI</name>
<dbReference type="AlphaFoldDB" id="W4QI56"/>
<keyword evidence="4" id="KW-1185">Reference proteome</keyword>
<evidence type="ECO:0000313" key="3">
    <source>
        <dbReference type="EMBL" id="GAE31815.1"/>
    </source>
</evidence>
<keyword evidence="1" id="KW-0472">Membrane</keyword>
<dbReference type="Pfam" id="PF06808">
    <property type="entry name" value="DctM"/>
    <property type="match status" value="1"/>
</dbReference>
<dbReference type="Proteomes" id="UP000018895">
    <property type="component" value="Unassembled WGS sequence"/>
</dbReference>
<sequence>MAIRLGTVTPPYGLSSLLAAKVAETNVLKMMRHILMFVFIYLFAILLIIFIPEIVTFLPNLLMD</sequence>
<feature type="domain" description="TRAP C4-dicarboxylate transport system permease DctM subunit" evidence="2">
    <location>
        <begin position="2"/>
        <end position="54"/>
    </location>
</feature>
<dbReference type="STRING" id="1236971.JCM9152_3307"/>
<dbReference type="InterPro" id="IPR010656">
    <property type="entry name" value="DctM"/>
</dbReference>
<comment type="caution">
    <text evidence="3">The sequence shown here is derived from an EMBL/GenBank/DDBJ whole genome shotgun (WGS) entry which is preliminary data.</text>
</comment>
<dbReference type="EMBL" id="BAUU01000024">
    <property type="protein sequence ID" value="GAE31815.1"/>
    <property type="molecule type" value="Genomic_DNA"/>
</dbReference>
<feature type="transmembrane region" description="Helical" evidence="1">
    <location>
        <begin position="34"/>
        <end position="58"/>
    </location>
</feature>
<dbReference type="OrthoDB" id="9790209at2"/>
<evidence type="ECO:0000256" key="1">
    <source>
        <dbReference type="SAM" id="Phobius"/>
    </source>
</evidence>